<dbReference type="AlphaFoldDB" id="A0A6A6PCR4"/>
<dbReference type="EMBL" id="MU001670">
    <property type="protein sequence ID" value="KAF2461775.1"/>
    <property type="molecule type" value="Genomic_DNA"/>
</dbReference>
<keyword evidence="3" id="KW-1185">Reference proteome</keyword>
<dbReference type="Proteomes" id="UP000799766">
    <property type="component" value="Unassembled WGS sequence"/>
</dbReference>
<keyword evidence="2" id="KW-0418">Kinase</keyword>
<sequence>IDDRYVFRKELGSGCEGTASIYTDQTTGEEVVVKTFFGTGRNAVPDAVGEVFAWRQSMWPAEIPALLLLSGFGGKNWTAKVHESGSHGSGYVPILDYFLVTRNERNESVAPQWHLVMPLVQRGTLQSLAGRVRAENPQPPHELDLSLRPTLRRLLRTLADLHARGYCHDDVKLDNVFALSRTHWLLGDLGNVR</sequence>
<evidence type="ECO:0000259" key="1">
    <source>
        <dbReference type="PROSITE" id="PS50011"/>
    </source>
</evidence>
<protein>
    <submittedName>
        <fullName evidence="2">Kinase-like domain-containing protein</fullName>
    </submittedName>
</protein>
<dbReference type="InterPro" id="IPR011009">
    <property type="entry name" value="Kinase-like_dom_sf"/>
</dbReference>
<dbReference type="Gene3D" id="1.10.510.10">
    <property type="entry name" value="Transferase(Phosphotransferase) domain 1"/>
    <property type="match status" value="1"/>
</dbReference>
<organism evidence="2 3">
    <name type="scientific">Lineolata rhizophorae</name>
    <dbReference type="NCBI Taxonomy" id="578093"/>
    <lineage>
        <taxon>Eukaryota</taxon>
        <taxon>Fungi</taxon>
        <taxon>Dikarya</taxon>
        <taxon>Ascomycota</taxon>
        <taxon>Pezizomycotina</taxon>
        <taxon>Dothideomycetes</taxon>
        <taxon>Dothideomycetes incertae sedis</taxon>
        <taxon>Lineolatales</taxon>
        <taxon>Lineolataceae</taxon>
        <taxon>Lineolata</taxon>
    </lineage>
</organism>
<reference evidence="2" key="1">
    <citation type="journal article" date="2020" name="Stud. Mycol.">
        <title>101 Dothideomycetes genomes: a test case for predicting lifestyles and emergence of pathogens.</title>
        <authorList>
            <person name="Haridas S."/>
            <person name="Albert R."/>
            <person name="Binder M."/>
            <person name="Bloem J."/>
            <person name="Labutti K."/>
            <person name="Salamov A."/>
            <person name="Andreopoulos B."/>
            <person name="Baker S."/>
            <person name="Barry K."/>
            <person name="Bills G."/>
            <person name="Bluhm B."/>
            <person name="Cannon C."/>
            <person name="Castanera R."/>
            <person name="Culley D."/>
            <person name="Daum C."/>
            <person name="Ezra D."/>
            <person name="Gonzalez J."/>
            <person name="Henrissat B."/>
            <person name="Kuo A."/>
            <person name="Liang C."/>
            <person name="Lipzen A."/>
            <person name="Lutzoni F."/>
            <person name="Magnuson J."/>
            <person name="Mondo S."/>
            <person name="Nolan M."/>
            <person name="Ohm R."/>
            <person name="Pangilinan J."/>
            <person name="Park H.-J."/>
            <person name="Ramirez L."/>
            <person name="Alfaro M."/>
            <person name="Sun H."/>
            <person name="Tritt A."/>
            <person name="Yoshinaga Y."/>
            <person name="Zwiers L.-H."/>
            <person name="Turgeon B."/>
            <person name="Goodwin S."/>
            <person name="Spatafora J."/>
            <person name="Crous P."/>
            <person name="Grigoriev I."/>
        </authorList>
    </citation>
    <scope>NUCLEOTIDE SEQUENCE</scope>
    <source>
        <strain evidence="2">ATCC 16933</strain>
    </source>
</reference>
<dbReference type="GO" id="GO:0004672">
    <property type="term" value="F:protein kinase activity"/>
    <property type="evidence" value="ECO:0007669"/>
    <property type="project" value="InterPro"/>
</dbReference>
<dbReference type="InterPro" id="IPR000719">
    <property type="entry name" value="Prot_kinase_dom"/>
</dbReference>
<proteinExistence type="predicted"/>
<accession>A0A6A6PCR4</accession>
<keyword evidence="2" id="KW-0808">Transferase</keyword>
<gene>
    <name evidence="2" type="ORF">BDY21DRAFT_261443</name>
</gene>
<dbReference type="SUPFAM" id="SSF56112">
    <property type="entry name" value="Protein kinase-like (PK-like)"/>
    <property type="match status" value="1"/>
</dbReference>
<name>A0A6A6PCR4_9PEZI</name>
<feature type="non-terminal residue" evidence="2">
    <location>
        <position position="1"/>
    </location>
</feature>
<dbReference type="GO" id="GO:0005524">
    <property type="term" value="F:ATP binding"/>
    <property type="evidence" value="ECO:0007669"/>
    <property type="project" value="InterPro"/>
</dbReference>
<feature type="non-terminal residue" evidence="2">
    <location>
        <position position="193"/>
    </location>
</feature>
<dbReference type="OrthoDB" id="5337378at2759"/>
<evidence type="ECO:0000313" key="2">
    <source>
        <dbReference type="EMBL" id="KAF2461775.1"/>
    </source>
</evidence>
<dbReference type="PROSITE" id="PS50011">
    <property type="entry name" value="PROTEIN_KINASE_DOM"/>
    <property type="match status" value="1"/>
</dbReference>
<evidence type="ECO:0000313" key="3">
    <source>
        <dbReference type="Proteomes" id="UP000799766"/>
    </source>
</evidence>
<feature type="domain" description="Protein kinase" evidence="1">
    <location>
        <begin position="5"/>
        <end position="193"/>
    </location>
</feature>